<gene>
    <name evidence="1" type="ORF">IC795_10090</name>
</gene>
<dbReference type="Proteomes" id="UP000516745">
    <property type="component" value="Chromosome"/>
</dbReference>
<reference evidence="1 2" key="2">
    <citation type="submission" date="2020-09" db="EMBL/GenBank/DDBJ databases">
        <authorList>
            <person name="Chen F.-J."/>
            <person name="Lee Y.-T."/>
        </authorList>
    </citation>
    <scope>NUCLEOTIDE SEQUENCE [LARGE SCALE GENOMIC DNA]</scope>
    <source>
        <strain evidence="1 2">AS72</strain>
    </source>
</reference>
<dbReference type="EMBL" id="CP061565">
    <property type="protein sequence ID" value="QNX10446.1"/>
    <property type="molecule type" value="Genomic_DNA"/>
</dbReference>
<protein>
    <submittedName>
        <fullName evidence="1">Uncharacterized protein</fullName>
    </submittedName>
</protein>
<sequence length="54" mass="5962">MVYVANALAARTGLLVLDNAKSIILPKFYLAIAIRALKVSTDKLIYHLISQSIF</sequence>
<reference evidence="2" key="1">
    <citation type="submission" date="2020-09" db="EMBL/GenBank/DDBJ databases">
        <title>Clinical and molecular characterization of Acinetobacter seifertii in Taiwan.</title>
        <authorList>
            <person name="Li L.-H."/>
            <person name="Yang Y.-S."/>
            <person name="Sun J.-R."/>
            <person name="Huang T.-W."/>
            <person name="Huang W.-C."/>
            <person name="Wang Y.-C."/>
            <person name="Kuo T.-H."/>
            <person name="Kuo S.-C."/>
            <person name="Chen T.-L."/>
        </authorList>
    </citation>
    <scope>NUCLEOTIDE SEQUENCE [LARGE SCALE GENOMIC DNA]</scope>
    <source>
        <strain evidence="2">AS72</strain>
    </source>
</reference>
<dbReference type="AlphaFoldDB" id="A0A7H2Q5R3"/>
<name>A0A7H2Q5R3_9GAMM</name>
<organism evidence="1 2">
    <name type="scientific">Acinetobacter seifertii</name>
    <dbReference type="NCBI Taxonomy" id="1530123"/>
    <lineage>
        <taxon>Bacteria</taxon>
        <taxon>Pseudomonadati</taxon>
        <taxon>Pseudomonadota</taxon>
        <taxon>Gammaproteobacteria</taxon>
        <taxon>Moraxellales</taxon>
        <taxon>Moraxellaceae</taxon>
        <taxon>Acinetobacter</taxon>
        <taxon>Acinetobacter calcoaceticus/baumannii complex</taxon>
    </lineage>
</organism>
<proteinExistence type="predicted"/>
<evidence type="ECO:0000313" key="1">
    <source>
        <dbReference type="EMBL" id="QNX10446.1"/>
    </source>
</evidence>
<accession>A0A7H2Q5R3</accession>
<evidence type="ECO:0000313" key="2">
    <source>
        <dbReference type="Proteomes" id="UP000516745"/>
    </source>
</evidence>